<reference evidence="1 2" key="1">
    <citation type="submission" date="2016-11" db="EMBL/GenBank/DDBJ databases">
        <authorList>
            <person name="Kadnikov V."/>
            <person name="Nazina T."/>
        </authorList>
    </citation>
    <scope>NUCLEOTIDE SEQUENCE [LARGE SCALE GENOMIC DNA]</scope>
    <source>
        <strain evidence="1 2">1017</strain>
    </source>
</reference>
<evidence type="ECO:0000313" key="2">
    <source>
        <dbReference type="Proteomes" id="UP000186030"/>
    </source>
</evidence>
<organism evidence="1 2">
    <name type="scientific">Geobacillus proteiniphilus</name>
    <dbReference type="NCBI Taxonomy" id="860353"/>
    <lineage>
        <taxon>Bacteria</taxon>
        <taxon>Bacillati</taxon>
        <taxon>Bacillota</taxon>
        <taxon>Bacilli</taxon>
        <taxon>Bacillales</taxon>
        <taxon>Anoxybacillaceae</taxon>
        <taxon>Geobacillus</taxon>
    </lineage>
</organism>
<accession>A0A1Q5T451</accession>
<comment type="caution">
    <text evidence="1">The sequence shown here is derived from an EMBL/GenBank/DDBJ whole genome shotgun (WGS) entry which is preliminary data.</text>
</comment>
<reference evidence="2" key="2">
    <citation type="submission" date="2017-01" db="EMBL/GenBank/DDBJ databases">
        <title>Genome sequencing and annotation of Geobacillus sp. 1017, a Hydrocarbon-Oxidizing Thermophilic Bacterium Isolated from a Heavy Oil Reservoir (China).</title>
        <authorList>
            <person name="Kadnikov V.V."/>
            <person name="Mardanov A.V."/>
            <person name="Poltaraus A.B."/>
            <person name="Sokolova D.S."/>
            <person name="Semenova E.M."/>
            <person name="Ravin N.V."/>
            <person name="Tourova T.P."/>
            <person name="Nazina T.N."/>
        </authorList>
    </citation>
    <scope>NUCLEOTIDE SEQUENCE [LARGE SCALE GENOMIC DNA]</scope>
    <source>
        <strain evidence="2">1017</strain>
    </source>
</reference>
<gene>
    <name evidence="1" type="ORF">BRO54_1212</name>
</gene>
<sequence length="201" mass="20870">MGNLFAVNPKRFAIAGGTGFLAVIALVAMLLLSGTAFAAFPLSGVGGFTISADKITGTGFKLYPAIGETEQRGAWGQAAIDLASANITNLVLAKNINTESALGAYGIKSIDVVVTGGNVSGQNLRLRVTGIQTDSTSFAGLEVQEHKTDNPLNVIDMSAPNLTLDKPSLNTHYLSAGSITIPNMKVKLIANMKDGSRIGDF</sequence>
<dbReference type="EMBL" id="MQMG01000011">
    <property type="protein sequence ID" value="OKO95007.1"/>
    <property type="molecule type" value="Genomic_DNA"/>
</dbReference>
<name>A0A1Q5T451_9BACL</name>
<protein>
    <submittedName>
        <fullName evidence="1">P21</fullName>
    </submittedName>
</protein>
<evidence type="ECO:0000313" key="1">
    <source>
        <dbReference type="EMBL" id="OKO95007.1"/>
    </source>
</evidence>
<dbReference type="Proteomes" id="UP000186030">
    <property type="component" value="Unassembled WGS sequence"/>
</dbReference>
<dbReference type="AlphaFoldDB" id="A0A1Q5T451"/>
<dbReference type="Pfam" id="PF19741">
    <property type="entry name" value="DUF6230"/>
    <property type="match status" value="1"/>
</dbReference>
<dbReference type="RefSeq" id="WP_074043382.1">
    <property type="nucleotide sequence ID" value="NZ_MQMG01000011.1"/>
</dbReference>
<dbReference type="InterPro" id="IPR046198">
    <property type="entry name" value="DUF6230"/>
</dbReference>
<proteinExistence type="predicted"/>